<keyword evidence="3" id="KW-1185">Reference proteome</keyword>
<evidence type="ECO:0008006" key="4">
    <source>
        <dbReference type="Google" id="ProtNLM"/>
    </source>
</evidence>
<dbReference type="RefSeq" id="WP_052475255.1">
    <property type="nucleotide sequence ID" value="NZ_JARTHD010000022.1"/>
</dbReference>
<feature type="transmembrane region" description="Helical" evidence="1">
    <location>
        <begin position="123"/>
        <end position="141"/>
    </location>
</feature>
<proteinExistence type="predicted"/>
<keyword evidence="1" id="KW-0812">Transmembrane</keyword>
<reference evidence="2 3" key="1">
    <citation type="submission" date="2015-01" db="EMBL/GenBank/DDBJ databases">
        <title>Genome Assembly of Bacillus badius MTCC 1458.</title>
        <authorList>
            <person name="Verma A."/>
            <person name="Khatri I."/>
            <person name="Mual P."/>
            <person name="Subramanian S."/>
            <person name="Krishnamurthi S."/>
        </authorList>
    </citation>
    <scope>NUCLEOTIDE SEQUENCE [LARGE SCALE GENOMIC DNA]</scope>
    <source>
        <strain evidence="2 3">MTCC 1458</strain>
    </source>
</reference>
<evidence type="ECO:0000313" key="3">
    <source>
        <dbReference type="Proteomes" id="UP000031982"/>
    </source>
</evidence>
<keyword evidence="1" id="KW-1133">Transmembrane helix</keyword>
<feature type="transmembrane region" description="Helical" evidence="1">
    <location>
        <begin position="6"/>
        <end position="26"/>
    </location>
</feature>
<dbReference type="Pfam" id="PF10086">
    <property type="entry name" value="YhfC"/>
    <property type="match status" value="1"/>
</dbReference>
<dbReference type="EMBL" id="JXLP01000001">
    <property type="protein sequence ID" value="KIL80306.1"/>
    <property type="molecule type" value="Genomic_DNA"/>
</dbReference>
<name>A0ABR5B020_BACBA</name>
<keyword evidence="1" id="KW-0472">Membrane</keyword>
<gene>
    <name evidence="2" type="ORF">SD77_0154</name>
</gene>
<sequence>MIASASLAGIGFQFCISLLLPVVLIIDCRRKGVFSWKAFWTGAAVFILFAQVLEGALHAFMIDPAGPSLKMTDHPLFYALYGGLAAALFEELGRYLIFLLLLKRSRQFGDGVSLGIGHGGVEAVLVGAFRAVTAFIYAMMIDNGTFETNLSVLPPKQISQLKTQIMETGFCRT</sequence>
<protein>
    <recommendedName>
        <fullName evidence="4">YhfC family intramembrane metalloprotease</fullName>
    </recommendedName>
</protein>
<accession>A0ABR5B020</accession>
<evidence type="ECO:0000313" key="2">
    <source>
        <dbReference type="EMBL" id="KIL80306.1"/>
    </source>
</evidence>
<dbReference type="Proteomes" id="UP000031982">
    <property type="component" value="Unassembled WGS sequence"/>
</dbReference>
<comment type="caution">
    <text evidence="2">The sequence shown here is derived from an EMBL/GenBank/DDBJ whole genome shotgun (WGS) entry which is preliminary data.</text>
</comment>
<feature type="transmembrane region" description="Helical" evidence="1">
    <location>
        <begin position="38"/>
        <end position="60"/>
    </location>
</feature>
<feature type="transmembrane region" description="Helical" evidence="1">
    <location>
        <begin position="80"/>
        <end position="102"/>
    </location>
</feature>
<dbReference type="InterPro" id="IPR011397">
    <property type="entry name" value="YhfC"/>
</dbReference>
<organism evidence="2 3">
    <name type="scientific">Bacillus badius</name>
    <dbReference type="NCBI Taxonomy" id="1455"/>
    <lineage>
        <taxon>Bacteria</taxon>
        <taxon>Bacillati</taxon>
        <taxon>Bacillota</taxon>
        <taxon>Bacilli</taxon>
        <taxon>Bacillales</taxon>
        <taxon>Bacillaceae</taxon>
        <taxon>Pseudobacillus</taxon>
    </lineage>
</organism>
<evidence type="ECO:0000256" key="1">
    <source>
        <dbReference type="SAM" id="Phobius"/>
    </source>
</evidence>